<dbReference type="PANTHER" id="PTHR43776">
    <property type="entry name" value="TRANSPORT ATP-BINDING PROTEIN"/>
    <property type="match status" value="1"/>
</dbReference>
<dbReference type="EMBL" id="JBHMBS010000005">
    <property type="protein sequence ID" value="MFB9676479.1"/>
    <property type="molecule type" value="Genomic_DNA"/>
</dbReference>
<organism evidence="7 8">
    <name type="scientific">Streptosporangium vulgare</name>
    <dbReference type="NCBI Taxonomy" id="46190"/>
    <lineage>
        <taxon>Bacteria</taxon>
        <taxon>Bacillati</taxon>
        <taxon>Actinomycetota</taxon>
        <taxon>Actinomycetes</taxon>
        <taxon>Streptosporangiales</taxon>
        <taxon>Streptosporangiaceae</taxon>
        <taxon>Streptosporangium</taxon>
    </lineage>
</organism>
<evidence type="ECO:0000256" key="1">
    <source>
        <dbReference type="ARBA" id="ARBA00005417"/>
    </source>
</evidence>
<comment type="similarity">
    <text evidence="1">Belongs to the ABC transporter superfamily.</text>
</comment>
<evidence type="ECO:0000256" key="4">
    <source>
        <dbReference type="ARBA" id="ARBA00022840"/>
    </source>
</evidence>
<evidence type="ECO:0000313" key="7">
    <source>
        <dbReference type="EMBL" id="MFB9676479.1"/>
    </source>
</evidence>
<proteinExistence type="inferred from homology"/>
<evidence type="ECO:0000256" key="3">
    <source>
        <dbReference type="ARBA" id="ARBA00022741"/>
    </source>
</evidence>
<accession>A0ABV5TBS6</accession>
<keyword evidence="4 7" id="KW-0067">ATP-binding</keyword>
<dbReference type="PANTHER" id="PTHR43776:SF7">
    <property type="entry name" value="D,D-DIPEPTIDE TRANSPORT ATP-BINDING PROTEIN DDPF-RELATED"/>
    <property type="match status" value="1"/>
</dbReference>
<feature type="domain" description="ABC transporter" evidence="6">
    <location>
        <begin position="62"/>
        <end position="308"/>
    </location>
</feature>
<dbReference type="Proteomes" id="UP001589610">
    <property type="component" value="Unassembled WGS sequence"/>
</dbReference>
<keyword evidence="3" id="KW-0547">Nucleotide-binding</keyword>
<sequence length="317" mass="33397">MTRPIPDQPPEPAEPVVPAEPVAPAPDVTSGPVPGTAGPAGPVRAGAAPDGTVQDGVAQPVLEARQVGFTYRGAAAPVLSDVSFQVLPGRSTALVGESGAGKTTLLRLLLGLAVPTAGRILFDGTPLSPRDRGRMRAFRRGVQTVFQDPYSSLDPRQRVSRIVAEPLRSLGLVPAARWDTSAADLRVAAALEAVGLPADAARRYPHEFSGGQRQRIAIARAIVCEPRVLLADEPVSALDVSTRVRVIDLLAELRESHGLTVVMVSHDLAVVAMLCDHTAVLERGRIVEQGDTAAVLGSPSHPYTRRLIDSVPRLPVT</sequence>
<keyword evidence="2" id="KW-0813">Transport</keyword>
<feature type="compositionally biased region" description="Pro residues" evidence="5">
    <location>
        <begin position="1"/>
        <end position="15"/>
    </location>
</feature>
<evidence type="ECO:0000313" key="8">
    <source>
        <dbReference type="Proteomes" id="UP001589610"/>
    </source>
</evidence>
<evidence type="ECO:0000259" key="6">
    <source>
        <dbReference type="PROSITE" id="PS50893"/>
    </source>
</evidence>
<gene>
    <name evidence="7" type="ORF">ACFFRH_13365</name>
</gene>
<name>A0ABV5TBS6_9ACTN</name>
<feature type="region of interest" description="Disordered" evidence="5">
    <location>
        <begin position="1"/>
        <end position="54"/>
    </location>
</feature>
<dbReference type="Pfam" id="PF08352">
    <property type="entry name" value="oligo_HPY"/>
    <property type="match status" value="1"/>
</dbReference>
<feature type="compositionally biased region" description="Low complexity" evidence="5">
    <location>
        <begin position="16"/>
        <end position="49"/>
    </location>
</feature>
<dbReference type="InterPro" id="IPR027417">
    <property type="entry name" value="P-loop_NTPase"/>
</dbReference>
<dbReference type="Pfam" id="PF00005">
    <property type="entry name" value="ABC_tran"/>
    <property type="match status" value="1"/>
</dbReference>
<dbReference type="InterPro" id="IPR003593">
    <property type="entry name" value="AAA+_ATPase"/>
</dbReference>
<dbReference type="InterPro" id="IPR013563">
    <property type="entry name" value="Oligopep_ABC_C"/>
</dbReference>
<dbReference type="PROSITE" id="PS50893">
    <property type="entry name" value="ABC_TRANSPORTER_2"/>
    <property type="match status" value="1"/>
</dbReference>
<reference evidence="7 8" key="1">
    <citation type="submission" date="2024-09" db="EMBL/GenBank/DDBJ databases">
        <authorList>
            <person name="Sun Q."/>
            <person name="Mori K."/>
        </authorList>
    </citation>
    <scope>NUCLEOTIDE SEQUENCE [LARGE SCALE GENOMIC DNA]</scope>
    <source>
        <strain evidence="7 8">JCM 3028</strain>
    </source>
</reference>
<dbReference type="SUPFAM" id="SSF52540">
    <property type="entry name" value="P-loop containing nucleoside triphosphate hydrolases"/>
    <property type="match status" value="1"/>
</dbReference>
<keyword evidence="8" id="KW-1185">Reference proteome</keyword>
<dbReference type="SMART" id="SM00382">
    <property type="entry name" value="AAA"/>
    <property type="match status" value="1"/>
</dbReference>
<evidence type="ECO:0000256" key="5">
    <source>
        <dbReference type="SAM" id="MobiDB-lite"/>
    </source>
</evidence>
<comment type="caution">
    <text evidence="7">The sequence shown here is derived from an EMBL/GenBank/DDBJ whole genome shotgun (WGS) entry which is preliminary data.</text>
</comment>
<dbReference type="PROSITE" id="PS00211">
    <property type="entry name" value="ABC_TRANSPORTER_1"/>
    <property type="match status" value="1"/>
</dbReference>
<evidence type="ECO:0000256" key="2">
    <source>
        <dbReference type="ARBA" id="ARBA00022448"/>
    </source>
</evidence>
<dbReference type="GO" id="GO:0005524">
    <property type="term" value="F:ATP binding"/>
    <property type="evidence" value="ECO:0007669"/>
    <property type="project" value="UniProtKB-KW"/>
</dbReference>
<dbReference type="InterPro" id="IPR050319">
    <property type="entry name" value="ABC_transp_ATP-bind"/>
</dbReference>
<dbReference type="InterPro" id="IPR003439">
    <property type="entry name" value="ABC_transporter-like_ATP-bd"/>
</dbReference>
<dbReference type="CDD" id="cd03257">
    <property type="entry name" value="ABC_NikE_OppD_transporters"/>
    <property type="match status" value="1"/>
</dbReference>
<dbReference type="RefSeq" id="WP_344746142.1">
    <property type="nucleotide sequence ID" value="NZ_BAAAWW010000085.1"/>
</dbReference>
<dbReference type="InterPro" id="IPR017871">
    <property type="entry name" value="ABC_transporter-like_CS"/>
</dbReference>
<protein>
    <submittedName>
        <fullName evidence="7">ABC transporter ATP-binding protein</fullName>
    </submittedName>
</protein>
<dbReference type="Gene3D" id="3.40.50.300">
    <property type="entry name" value="P-loop containing nucleotide triphosphate hydrolases"/>
    <property type="match status" value="1"/>
</dbReference>